<keyword evidence="8 12" id="KW-1133">Transmembrane helix</keyword>
<dbReference type="AlphaFoldDB" id="A0A3B0WN57"/>
<reference evidence="13" key="1">
    <citation type="submission" date="2018-06" db="EMBL/GenBank/DDBJ databases">
        <authorList>
            <person name="Zhirakovskaya E."/>
        </authorList>
    </citation>
    <scope>NUCLEOTIDE SEQUENCE</scope>
</reference>
<evidence type="ECO:0000256" key="8">
    <source>
        <dbReference type="ARBA" id="ARBA00022989"/>
    </source>
</evidence>
<evidence type="ECO:0000256" key="4">
    <source>
        <dbReference type="ARBA" id="ARBA00021581"/>
    </source>
</evidence>
<evidence type="ECO:0000256" key="3">
    <source>
        <dbReference type="ARBA" id="ARBA00012374"/>
    </source>
</evidence>
<evidence type="ECO:0000256" key="6">
    <source>
        <dbReference type="ARBA" id="ARBA00022692"/>
    </source>
</evidence>
<comment type="subcellular location">
    <subcellularLocation>
        <location evidence="1">Cell membrane</location>
        <topology evidence="1">Multi-pass membrane protein</topology>
    </subcellularLocation>
</comment>
<proteinExistence type="inferred from homology"/>
<feature type="transmembrane region" description="Helical" evidence="12">
    <location>
        <begin position="234"/>
        <end position="253"/>
    </location>
</feature>
<comment type="similarity">
    <text evidence="2">Belongs to the UppP family.</text>
</comment>
<dbReference type="NCBIfam" id="NF001390">
    <property type="entry name" value="PRK00281.1-4"/>
    <property type="match status" value="1"/>
</dbReference>
<feature type="transmembrane region" description="Helical" evidence="12">
    <location>
        <begin position="97"/>
        <end position="120"/>
    </location>
</feature>
<dbReference type="PANTHER" id="PTHR30622">
    <property type="entry name" value="UNDECAPRENYL-DIPHOSPHATASE"/>
    <property type="match status" value="1"/>
</dbReference>
<accession>A0A3B0WN57</accession>
<dbReference type="GO" id="GO:0005886">
    <property type="term" value="C:plasma membrane"/>
    <property type="evidence" value="ECO:0007669"/>
    <property type="project" value="UniProtKB-SubCell"/>
</dbReference>
<feature type="transmembrane region" description="Helical" evidence="12">
    <location>
        <begin position="177"/>
        <end position="195"/>
    </location>
</feature>
<dbReference type="InterPro" id="IPR003824">
    <property type="entry name" value="UppP"/>
</dbReference>
<dbReference type="EMBL" id="UOFC01000074">
    <property type="protein sequence ID" value="VAW45756.1"/>
    <property type="molecule type" value="Genomic_DNA"/>
</dbReference>
<dbReference type="HAMAP" id="MF_01006">
    <property type="entry name" value="Undec_diphosphatase"/>
    <property type="match status" value="1"/>
</dbReference>
<dbReference type="GO" id="GO:0050380">
    <property type="term" value="F:undecaprenyl-diphosphatase activity"/>
    <property type="evidence" value="ECO:0007669"/>
    <property type="project" value="UniProtKB-EC"/>
</dbReference>
<feature type="transmembrane region" description="Helical" evidence="12">
    <location>
        <begin position="140"/>
        <end position="165"/>
    </location>
</feature>
<keyword evidence="9 12" id="KW-0472">Membrane</keyword>
<evidence type="ECO:0000256" key="1">
    <source>
        <dbReference type="ARBA" id="ARBA00004651"/>
    </source>
</evidence>
<comment type="catalytic activity">
    <reaction evidence="11">
        <text>di-trans,octa-cis-undecaprenyl diphosphate + H2O = di-trans,octa-cis-undecaprenyl phosphate + phosphate + H(+)</text>
        <dbReference type="Rhea" id="RHEA:28094"/>
        <dbReference type="ChEBI" id="CHEBI:15377"/>
        <dbReference type="ChEBI" id="CHEBI:15378"/>
        <dbReference type="ChEBI" id="CHEBI:43474"/>
        <dbReference type="ChEBI" id="CHEBI:58405"/>
        <dbReference type="ChEBI" id="CHEBI:60392"/>
        <dbReference type="EC" id="3.6.1.27"/>
    </reaction>
</comment>
<name>A0A3B0WN57_9ZZZZ</name>
<protein>
    <recommendedName>
        <fullName evidence="4">Undecaprenyl-diphosphatase</fullName>
        <ecNumber evidence="3">3.6.1.27</ecNumber>
    </recommendedName>
    <alternativeName>
        <fullName evidence="10">Undecaprenyl pyrophosphate phosphatase</fullName>
    </alternativeName>
</protein>
<keyword evidence="6 12" id="KW-0812">Transmembrane</keyword>
<organism evidence="13">
    <name type="scientific">hydrothermal vent metagenome</name>
    <dbReference type="NCBI Taxonomy" id="652676"/>
    <lineage>
        <taxon>unclassified sequences</taxon>
        <taxon>metagenomes</taxon>
        <taxon>ecological metagenomes</taxon>
    </lineage>
</organism>
<sequence>MDILQAIILGIIEGITEFLPVSSTGHLIVVSNWLSIDQTEVNKAFKVIIQFSAILAVFANYRDKFSLKHSALWGKVILSFIPVGLVGFLFHKQIKEFFTVSTVGIMFIVGGIVFLVLEYFYKESSAHVEKIEKITYKQAFWIGIAQVFALIPGTSRAGASIVGAMLVGVNRKASAEFSFLLALPVLAAAAGFDLLKYYKVFTGSDFLALFVGFITSFLVAYLTIKLFLRFLQKFTFVGFGVYRIIFGVVLLWLL</sequence>
<evidence type="ECO:0000256" key="2">
    <source>
        <dbReference type="ARBA" id="ARBA00010621"/>
    </source>
</evidence>
<evidence type="ECO:0000256" key="9">
    <source>
        <dbReference type="ARBA" id="ARBA00023136"/>
    </source>
</evidence>
<dbReference type="EC" id="3.6.1.27" evidence="3"/>
<feature type="transmembrane region" description="Helical" evidence="12">
    <location>
        <begin position="207"/>
        <end position="228"/>
    </location>
</feature>
<keyword evidence="7 13" id="KW-0378">Hydrolase</keyword>
<evidence type="ECO:0000256" key="10">
    <source>
        <dbReference type="ARBA" id="ARBA00032707"/>
    </source>
</evidence>
<dbReference type="Pfam" id="PF02673">
    <property type="entry name" value="BacA"/>
    <property type="match status" value="1"/>
</dbReference>
<evidence type="ECO:0000313" key="13">
    <source>
        <dbReference type="EMBL" id="VAW45756.1"/>
    </source>
</evidence>
<feature type="transmembrane region" description="Helical" evidence="12">
    <location>
        <begin position="73"/>
        <end position="91"/>
    </location>
</feature>
<gene>
    <name evidence="13" type="ORF">MNBD_GAMMA03-1274</name>
</gene>
<evidence type="ECO:0000256" key="5">
    <source>
        <dbReference type="ARBA" id="ARBA00022475"/>
    </source>
</evidence>
<dbReference type="PANTHER" id="PTHR30622:SF3">
    <property type="entry name" value="UNDECAPRENYL-DIPHOSPHATASE"/>
    <property type="match status" value="1"/>
</dbReference>
<dbReference type="NCBIfam" id="TIGR00753">
    <property type="entry name" value="undec_PP_bacA"/>
    <property type="match status" value="1"/>
</dbReference>
<evidence type="ECO:0000256" key="12">
    <source>
        <dbReference type="SAM" id="Phobius"/>
    </source>
</evidence>
<evidence type="ECO:0000256" key="7">
    <source>
        <dbReference type="ARBA" id="ARBA00022801"/>
    </source>
</evidence>
<keyword evidence="5" id="KW-1003">Cell membrane</keyword>
<evidence type="ECO:0000256" key="11">
    <source>
        <dbReference type="ARBA" id="ARBA00047594"/>
    </source>
</evidence>